<gene>
    <name evidence="4" type="ORF">KDAU_16190</name>
</gene>
<evidence type="ECO:0000256" key="1">
    <source>
        <dbReference type="PROSITE-ProRule" id="PRU00169"/>
    </source>
</evidence>
<dbReference type="InterPro" id="IPR001789">
    <property type="entry name" value="Sig_transdc_resp-reg_receiver"/>
</dbReference>
<dbReference type="Gene3D" id="3.40.50.2300">
    <property type="match status" value="1"/>
</dbReference>
<keyword evidence="2" id="KW-0812">Transmembrane</keyword>
<keyword evidence="2" id="KW-0472">Membrane</keyword>
<dbReference type="AlphaFoldDB" id="A0A401ZBM9"/>
<comment type="caution">
    <text evidence="4">The sequence shown here is derived from an EMBL/GenBank/DDBJ whole genome shotgun (WGS) entry which is preliminary data.</text>
</comment>
<dbReference type="EMBL" id="BIFQ01000001">
    <property type="protein sequence ID" value="GCE04290.1"/>
    <property type="molecule type" value="Genomic_DNA"/>
</dbReference>
<name>A0A401ZBM9_9CHLR</name>
<sequence>MSQGQKTTAATVLVLEADPTMRRLISLGLRHRGLEVIEAASLATISSTDIQSLDLLILDVDDGVSCDWALLQTIQEQPELSNLPKVVLSWDPPMEGKSATLTTIEHCVCVNKPFDARALHEGVDHLLLERTIEQDAQLARAEEALLATYRKDSSPSVWPIITAAGLFLAVIGLLFQFVLVMIGLAIIVIGLLLWTIGWHSRIERTPDIAFSVSK</sequence>
<dbReference type="OrthoDB" id="158681at2"/>
<dbReference type="SUPFAM" id="SSF52172">
    <property type="entry name" value="CheY-like"/>
    <property type="match status" value="1"/>
</dbReference>
<dbReference type="GO" id="GO:0000160">
    <property type="term" value="P:phosphorelay signal transduction system"/>
    <property type="evidence" value="ECO:0007669"/>
    <property type="project" value="InterPro"/>
</dbReference>
<feature type="domain" description="Response regulatory" evidence="3">
    <location>
        <begin position="11"/>
        <end position="127"/>
    </location>
</feature>
<evidence type="ECO:0000256" key="2">
    <source>
        <dbReference type="SAM" id="Phobius"/>
    </source>
</evidence>
<dbReference type="InterPro" id="IPR011006">
    <property type="entry name" value="CheY-like_superfamily"/>
</dbReference>
<dbReference type="RefSeq" id="WP_126595460.1">
    <property type="nucleotide sequence ID" value="NZ_BIFQ01000001.1"/>
</dbReference>
<organism evidence="4 5">
    <name type="scientific">Dictyobacter aurantiacus</name>
    <dbReference type="NCBI Taxonomy" id="1936993"/>
    <lineage>
        <taxon>Bacteria</taxon>
        <taxon>Bacillati</taxon>
        <taxon>Chloroflexota</taxon>
        <taxon>Ktedonobacteria</taxon>
        <taxon>Ktedonobacterales</taxon>
        <taxon>Dictyobacteraceae</taxon>
        <taxon>Dictyobacter</taxon>
    </lineage>
</organism>
<evidence type="ECO:0000259" key="3">
    <source>
        <dbReference type="PROSITE" id="PS50110"/>
    </source>
</evidence>
<proteinExistence type="predicted"/>
<feature type="modified residue" description="4-aspartylphosphate" evidence="1">
    <location>
        <position position="59"/>
    </location>
</feature>
<keyword evidence="5" id="KW-1185">Reference proteome</keyword>
<dbReference type="Proteomes" id="UP000287224">
    <property type="component" value="Unassembled WGS sequence"/>
</dbReference>
<feature type="transmembrane region" description="Helical" evidence="2">
    <location>
        <begin position="166"/>
        <end position="194"/>
    </location>
</feature>
<keyword evidence="1" id="KW-0597">Phosphoprotein</keyword>
<reference evidence="5" key="1">
    <citation type="submission" date="2018-12" db="EMBL/GenBank/DDBJ databases">
        <title>Tengunoibacter tsumagoiensis gen. nov., sp. nov., Dictyobacter kobayashii sp. nov., D. alpinus sp. nov., and D. joshuensis sp. nov. and description of Dictyobacteraceae fam. nov. within the order Ktedonobacterales isolated from Tengu-no-mugimeshi.</title>
        <authorList>
            <person name="Wang C.M."/>
            <person name="Zheng Y."/>
            <person name="Sakai Y."/>
            <person name="Toyoda A."/>
            <person name="Minakuchi Y."/>
            <person name="Abe K."/>
            <person name="Yokota A."/>
            <person name="Yabe S."/>
        </authorList>
    </citation>
    <scope>NUCLEOTIDE SEQUENCE [LARGE SCALE GENOMIC DNA]</scope>
    <source>
        <strain evidence="5">S-27</strain>
    </source>
</reference>
<accession>A0A401ZBM9</accession>
<keyword evidence="2" id="KW-1133">Transmembrane helix</keyword>
<protein>
    <recommendedName>
        <fullName evidence="3">Response regulatory domain-containing protein</fullName>
    </recommendedName>
</protein>
<dbReference type="Gene3D" id="1.10.287.70">
    <property type="match status" value="1"/>
</dbReference>
<dbReference type="PROSITE" id="PS50110">
    <property type="entry name" value="RESPONSE_REGULATORY"/>
    <property type="match status" value="1"/>
</dbReference>
<evidence type="ECO:0000313" key="4">
    <source>
        <dbReference type="EMBL" id="GCE04290.1"/>
    </source>
</evidence>
<evidence type="ECO:0000313" key="5">
    <source>
        <dbReference type="Proteomes" id="UP000287224"/>
    </source>
</evidence>